<dbReference type="Ensembl" id="ENSGALT00010022118.1">
    <property type="protein sequence ID" value="ENSGALP00010012687.1"/>
    <property type="gene ID" value="ENSGALG00010009286.1"/>
</dbReference>
<feature type="region of interest" description="Disordered" evidence="8">
    <location>
        <begin position="24"/>
        <end position="61"/>
    </location>
</feature>
<accession>A0A8V0XWP5</accession>
<evidence type="ECO:0000256" key="8">
    <source>
        <dbReference type="SAM" id="MobiDB-lite"/>
    </source>
</evidence>
<sequence length="395" mass="41985">MRGVLQVLKKGAEVWGLEHCLGNQSAGSEHGAREGWGTERRAKGVASKRSGGQDGAGAARDLLSCTPPRAWARSSILHTDMETLLRAVPTARRNRERSWHRARNGTTGDQLLVGLGQDPHPVPAALLSSVLVAGALMGAGDVIAQQLVEQRGLRGHHSQRTLKMMAIGFCFVGPVVGGWYRILDRLIPGATKAVAVKKMVLDQGAFAPCFLGCFLAITGAVNGLSVEQNWAKIQQDYVDALLTNYCVGRRAVCCHCLELLPVLESKQAVRGEPCSRCPHPPPLGPRPGSVCGAGAPCGPPWGCRGSDDPVWPWDLSARALCPAQHGGCSVLPQPRCWLAPHVRQCTTVPPLGLDSGPSGAPNKCTSLPPPTTCELSAPRHPVAFWGRGFSPRPVV</sequence>
<evidence type="ECO:0000256" key="1">
    <source>
        <dbReference type="ARBA" id="ARBA00004141"/>
    </source>
</evidence>
<reference evidence="10" key="3">
    <citation type="submission" date="2025-09" db="UniProtKB">
        <authorList>
            <consortium name="Ensembl"/>
        </authorList>
    </citation>
    <scope>IDENTIFICATION</scope>
    <source>
        <strain evidence="10">broiler</strain>
    </source>
</reference>
<proteinExistence type="inferred from homology"/>
<keyword evidence="11" id="KW-1185">Reference proteome</keyword>
<keyword evidence="5 9" id="KW-0472">Membrane</keyword>
<feature type="compositionally biased region" description="Basic and acidic residues" evidence="8">
    <location>
        <begin position="30"/>
        <end position="42"/>
    </location>
</feature>
<evidence type="ECO:0000256" key="5">
    <source>
        <dbReference type="ARBA" id="ARBA00023136"/>
    </source>
</evidence>
<gene>
    <name evidence="10" type="primary">MPV17</name>
</gene>
<evidence type="ECO:0000256" key="9">
    <source>
        <dbReference type="SAM" id="Phobius"/>
    </source>
</evidence>
<feature type="transmembrane region" description="Helical" evidence="9">
    <location>
        <begin position="203"/>
        <end position="224"/>
    </location>
</feature>
<dbReference type="AlphaFoldDB" id="A0A8V0XWP5"/>
<dbReference type="InterPro" id="IPR007248">
    <property type="entry name" value="Mpv17_PMP22"/>
</dbReference>
<evidence type="ECO:0000256" key="4">
    <source>
        <dbReference type="ARBA" id="ARBA00022989"/>
    </source>
</evidence>
<evidence type="ECO:0000256" key="7">
    <source>
        <dbReference type="ARBA" id="ARBA00049801"/>
    </source>
</evidence>
<dbReference type="OrthoDB" id="430207at2759"/>
<comment type="similarity">
    <text evidence="2">Belongs to the peroxisomal membrane protein PXMP2/4 family.</text>
</comment>
<keyword evidence="3 9" id="KW-0812">Transmembrane</keyword>
<dbReference type="FunCoup" id="A0A8V0XWP5">
    <property type="interactions" value="57"/>
</dbReference>
<evidence type="ECO:0000256" key="2">
    <source>
        <dbReference type="ARBA" id="ARBA00006824"/>
    </source>
</evidence>
<organism evidence="10 11">
    <name type="scientific">Gallus gallus</name>
    <name type="common">Chicken</name>
    <dbReference type="NCBI Taxonomy" id="9031"/>
    <lineage>
        <taxon>Eukaryota</taxon>
        <taxon>Metazoa</taxon>
        <taxon>Chordata</taxon>
        <taxon>Craniata</taxon>
        <taxon>Vertebrata</taxon>
        <taxon>Euteleostomi</taxon>
        <taxon>Archelosauria</taxon>
        <taxon>Archosauria</taxon>
        <taxon>Dinosauria</taxon>
        <taxon>Saurischia</taxon>
        <taxon>Theropoda</taxon>
        <taxon>Coelurosauria</taxon>
        <taxon>Aves</taxon>
        <taxon>Neognathae</taxon>
        <taxon>Galloanserae</taxon>
        <taxon>Galliformes</taxon>
        <taxon>Phasianidae</taxon>
        <taxon>Phasianinae</taxon>
        <taxon>Gallus</taxon>
    </lineage>
</organism>
<dbReference type="GO" id="GO:1901858">
    <property type="term" value="P:regulation of mitochondrial DNA metabolic process"/>
    <property type="evidence" value="ECO:0000318"/>
    <property type="project" value="GO_Central"/>
</dbReference>
<dbReference type="PANTHER" id="PTHR11266:SF17">
    <property type="entry name" value="PROTEIN MPV17"/>
    <property type="match status" value="1"/>
</dbReference>
<dbReference type="GO" id="GO:0005739">
    <property type="term" value="C:mitochondrion"/>
    <property type="evidence" value="ECO:0000318"/>
    <property type="project" value="GO_Central"/>
</dbReference>
<evidence type="ECO:0000256" key="3">
    <source>
        <dbReference type="ARBA" id="ARBA00022692"/>
    </source>
</evidence>
<dbReference type="PANTHER" id="PTHR11266">
    <property type="entry name" value="PEROXISOMAL MEMBRANE PROTEIN 2, PXMP2 MPV17"/>
    <property type="match status" value="1"/>
</dbReference>
<reference evidence="10" key="2">
    <citation type="submission" date="2025-08" db="UniProtKB">
        <authorList>
            <consortium name="Ensembl"/>
        </authorList>
    </citation>
    <scope>IDENTIFICATION</scope>
    <source>
        <strain evidence="10">broiler</strain>
    </source>
</reference>
<feature type="transmembrane region" description="Helical" evidence="9">
    <location>
        <begin position="164"/>
        <end position="183"/>
    </location>
</feature>
<dbReference type="Proteomes" id="UP000000539">
    <property type="component" value="Chromosome 3"/>
</dbReference>
<dbReference type="GO" id="GO:0005737">
    <property type="term" value="C:cytoplasm"/>
    <property type="evidence" value="ECO:0000318"/>
    <property type="project" value="GO_Central"/>
</dbReference>
<name>A0A8V0XWP5_CHICK</name>
<dbReference type="GO" id="GO:0016020">
    <property type="term" value="C:membrane"/>
    <property type="evidence" value="ECO:0007669"/>
    <property type="project" value="UniProtKB-SubCell"/>
</dbReference>
<evidence type="ECO:0000256" key="6">
    <source>
        <dbReference type="ARBA" id="ARBA00049743"/>
    </source>
</evidence>
<dbReference type="GeneTree" id="ENSGT00940000160891"/>
<evidence type="ECO:0000313" key="10">
    <source>
        <dbReference type="Ensembl" id="ENSGALP00010012687.1"/>
    </source>
</evidence>
<reference evidence="10" key="1">
    <citation type="submission" date="2020-11" db="EMBL/GenBank/DDBJ databases">
        <title>Gallus gallus (Chicken) genome, bGalGal1, GRCg7b, maternal haplotype autosomes + Z &amp; W.</title>
        <authorList>
            <person name="Warren W."/>
            <person name="Formenti G."/>
            <person name="Fedrigo O."/>
            <person name="Haase B."/>
            <person name="Mountcastle J."/>
            <person name="Balacco J."/>
            <person name="Tracey A."/>
            <person name="Schneider V."/>
            <person name="Okimoto R."/>
            <person name="Cheng H."/>
            <person name="Hawken R."/>
            <person name="Howe K."/>
            <person name="Jarvis E.D."/>
        </authorList>
    </citation>
    <scope>NUCLEOTIDE SEQUENCE [LARGE SCALE GENOMIC DNA]</scope>
    <source>
        <strain evidence="10">Broiler</strain>
    </source>
</reference>
<dbReference type="GO" id="GO:0015267">
    <property type="term" value="F:channel activity"/>
    <property type="evidence" value="ECO:0000318"/>
    <property type="project" value="GO_Central"/>
</dbReference>
<keyword evidence="4 9" id="KW-1133">Transmembrane helix</keyword>
<evidence type="ECO:0000313" key="11">
    <source>
        <dbReference type="Proteomes" id="UP000000539"/>
    </source>
</evidence>
<protein>
    <recommendedName>
        <fullName evidence="6">Mitochondrial inner membrane protein Mpv17</fullName>
    </recommendedName>
    <alternativeName>
        <fullName evidence="7">Protein Mpv17</fullName>
    </alternativeName>
</protein>
<comment type="subcellular location">
    <subcellularLocation>
        <location evidence="1">Membrane</location>
        <topology evidence="1">Multi-pass membrane protein</topology>
    </subcellularLocation>
</comment>